<accession>A0AAD8WUR6</accession>
<dbReference type="SMART" id="SM01373">
    <property type="entry name" value="MAGE"/>
    <property type="match status" value="1"/>
</dbReference>
<dbReference type="PANTHER" id="PTHR11736:SF14">
    <property type="entry name" value="NSE3 HOMOLOG, SMC5-SMC6 COMPLEX COMPONENT"/>
    <property type="match status" value="1"/>
</dbReference>
<evidence type="ECO:0000259" key="1">
    <source>
        <dbReference type="PROSITE" id="PS50838"/>
    </source>
</evidence>
<dbReference type="EMBL" id="JAUUTY010000002">
    <property type="protein sequence ID" value="KAK1681662.1"/>
    <property type="molecule type" value="Genomic_DNA"/>
</dbReference>
<protein>
    <recommendedName>
        <fullName evidence="1">MAGE domain-containing protein</fullName>
    </recommendedName>
</protein>
<dbReference type="PROSITE" id="PS50838">
    <property type="entry name" value="MAGE"/>
    <property type="match status" value="1"/>
</dbReference>
<dbReference type="PANTHER" id="PTHR11736">
    <property type="entry name" value="MELANOMA-ASSOCIATED ANTIGEN MAGE ANTIGEN"/>
    <property type="match status" value="1"/>
</dbReference>
<dbReference type="Proteomes" id="UP001231189">
    <property type="component" value="Unassembled WGS sequence"/>
</dbReference>
<dbReference type="Pfam" id="PF01454">
    <property type="entry name" value="MAGE"/>
    <property type="match status" value="1"/>
</dbReference>
<comment type="caution">
    <text evidence="2">The sequence shown here is derived from an EMBL/GenBank/DDBJ whole genome shotgun (WGS) entry which is preliminary data.</text>
</comment>
<gene>
    <name evidence="2" type="ORF">QYE76_042510</name>
</gene>
<dbReference type="InterPro" id="IPR037445">
    <property type="entry name" value="MAGE"/>
</dbReference>
<dbReference type="GO" id="GO:0005634">
    <property type="term" value="C:nucleus"/>
    <property type="evidence" value="ECO:0007669"/>
    <property type="project" value="TreeGrafter"/>
</dbReference>
<sequence>MCLLDSARRRQFLPKGLPPALRPVQFPRSLYRPPLYHEIRPVLANLGLFCSAPAAPWSSPFFDWMAANDDLAQIDISTEEKDKLVAEVMRYALFKTHQTSGCPIKREELTQIITKNYRQRGLPALVIKEAGDRLAATFGYEMRELQRTRAPSNRSARTSSQQLSNVDAKSYVLVSKLDPEVYSKYVEDKERAHVSGFAFVVISIVHVAGGKITEEDLWHQLKRLGLNENDENHPLLGNNKQALELLVQQRYLLKEKIAGPEGHFMSYELAERALDESISSKLKEYISQIRFYKTRKKFEFIRDMLTRLEQRPWCNLNAVEVMERCMSGILCFHGTPRSA</sequence>
<dbReference type="InterPro" id="IPR041898">
    <property type="entry name" value="MAGE_WH1"/>
</dbReference>
<dbReference type="InterPro" id="IPR002190">
    <property type="entry name" value="MHD_dom"/>
</dbReference>
<evidence type="ECO:0000313" key="3">
    <source>
        <dbReference type="Proteomes" id="UP001231189"/>
    </source>
</evidence>
<feature type="domain" description="MAGE" evidence="1">
    <location>
        <begin position="103"/>
        <end position="289"/>
    </location>
</feature>
<reference evidence="2" key="1">
    <citation type="submission" date="2023-07" db="EMBL/GenBank/DDBJ databases">
        <title>A chromosome-level genome assembly of Lolium multiflorum.</title>
        <authorList>
            <person name="Chen Y."/>
            <person name="Copetti D."/>
            <person name="Kolliker R."/>
            <person name="Studer B."/>
        </authorList>
    </citation>
    <scope>NUCLEOTIDE SEQUENCE</scope>
    <source>
        <strain evidence="2">02402/16</strain>
        <tissue evidence="2">Leaf</tissue>
    </source>
</reference>
<organism evidence="2 3">
    <name type="scientific">Lolium multiflorum</name>
    <name type="common">Italian ryegrass</name>
    <name type="synonym">Lolium perenne subsp. multiflorum</name>
    <dbReference type="NCBI Taxonomy" id="4521"/>
    <lineage>
        <taxon>Eukaryota</taxon>
        <taxon>Viridiplantae</taxon>
        <taxon>Streptophyta</taxon>
        <taxon>Embryophyta</taxon>
        <taxon>Tracheophyta</taxon>
        <taxon>Spermatophyta</taxon>
        <taxon>Magnoliopsida</taxon>
        <taxon>Liliopsida</taxon>
        <taxon>Poales</taxon>
        <taxon>Poaceae</taxon>
        <taxon>BOP clade</taxon>
        <taxon>Pooideae</taxon>
        <taxon>Poodae</taxon>
        <taxon>Poeae</taxon>
        <taxon>Poeae Chloroplast Group 2 (Poeae type)</taxon>
        <taxon>Loliodinae</taxon>
        <taxon>Loliinae</taxon>
        <taxon>Lolium</taxon>
    </lineage>
</organism>
<keyword evidence="3" id="KW-1185">Reference proteome</keyword>
<dbReference type="InterPro" id="IPR041899">
    <property type="entry name" value="MAGE_WH2"/>
</dbReference>
<dbReference type="Gene3D" id="1.10.10.1210">
    <property type="entry name" value="MAGE homology domain, winged helix WH2 motif"/>
    <property type="match status" value="1"/>
</dbReference>
<name>A0AAD8WUR6_LOLMU</name>
<dbReference type="AlphaFoldDB" id="A0AAD8WUR6"/>
<dbReference type="Gene3D" id="1.10.10.1200">
    <property type="entry name" value="MAGE homology domain, winged helix WH1 motif"/>
    <property type="match status" value="1"/>
</dbReference>
<proteinExistence type="predicted"/>
<evidence type="ECO:0000313" key="2">
    <source>
        <dbReference type="EMBL" id="KAK1681662.1"/>
    </source>
</evidence>